<comment type="caution">
    <text evidence="1">The sequence shown here is derived from an EMBL/GenBank/DDBJ whole genome shotgun (WGS) entry which is preliminary data.</text>
</comment>
<protein>
    <submittedName>
        <fullName evidence="1">Uncharacterized protein</fullName>
    </submittedName>
</protein>
<dbReference type="EMBL" id="MLBF01000056">
    <property type="protein sequence ID" value="OLN27515.1"/>
    <property type="molecule type" value="Genomic_DNA"/>
</dbReference>
<evidence type="ECO:0000313" key="2">
    <source>
        <dbReference type="Proteomes" id="UP000186102"/>
    </source>
</evidence>
<accession>A0A1Q8QJK4</accession>
<dbReference type="STRING" id="1888891.DSOL_4487"/>
<reference evidence="1 2" key="1">
    <citation type="submission" date="2016-09" db="EMBL/GenBank/DDBJ databases">
        <title>Complete genome of Desulfosporosinus sp. OL.</title>
        <authorList>
            <person name="Mardanov A."/>
            <person name="Beletsky A."/>
            <person name="Panova A."/>
            <person name="Karnachuk O."/>
            <person name="Ravin N."/>
        </authorList>
    </citation>
    <scope>NUCLEOTIDE SEQUENCE [LARGE SCALE GENOMIC DNA]</scope>
    <source>
        <strain evidence="1 2">OL</strain>
    </source>
</reference>
<keyword evidence="2" id="KW-1185">Reference proteome</keyword>
<name>A0A1Q8QJK4_9FIRM</name>
<proteinExistence type="predicted"/>
<dbReference type="RefSeq" id="WP_075366836.1">
    <property type="nucleotide sequence ID" value="NZ_MLBF01000056.1"/>
</dbReference>
<dbReference type="Proteomes" id="UP000186102">
    <property type="component" value="Unassembled WGS sequence"/>
</dbReference>
<sequence>MQFKLGEKKDCGIIVKSVTGEDFQIDSAVYEYIGYDSGNVLGSGTAEVDPITKQVWVLLEPSVAGRLVFTMEITLLTANRYPETIIGEAVVRM</sequence>
<dbReference type="AlphaFoldDB" id="A0A1Q8QJK4"/>
<evidence type="ECO:0000313" key="1">
    <source>
        <dbReference type="EMBL" id="OLN27515.1"/>
    </source>
</evidence>
<gene>
    <name evidence="1" type="ORF">DSOL_4487</name>
</gene>
<organism evidence="1 2">
    <name type="scientific">Desulfosporosinus metallidurans</name>
    <dbReference type="NCBI Taxonomy" id="1888891"/>
    <lineage>
        <taxon>Bacteria</taxon>
        <taxon>Bacillati</taxon>
        <taxon>Bacillota</taxon>
        <taxon>Clostridia</taxon>
        <taxon>Eubacteriales</taxon>
        <taxon>Desulfitobacteriaceae</taxon>
        <taxon>Desulfosporosinus</taxon>
    </lineage>
</organism>